<dbReference type="HOGENOM" id="CLU_020349_2_0_1"/>
<dbReference type="GO" id="GO:0004057">
    <property type="term" value="F:arginyl-tRNA--protein transferase activity"/>
    <property type="evidence" value="ECO:0007669"/>
    <property type="project" value="InterPro"/>
</dbReference>
<gene>
    <name evidence="2" type="ORF">SERLA73DRAFT_48986</name>
</gene>
<evidence type="ECO:0000313" key="3">
    <source>
        <dbReference type="Proteomes" id="UP000008063"/>
    </source>
</evidence>
<protein>
    <recommendedName>
        <fullName evidence="1">N-end rule aminoacyl transferase C-terminal domain-containing protein</fullName>
    </recommendedName>
</protein>
<dbReference type="Pfam" id="PF04377">
    <property type="entry name" value="ATE_C"/>
    <property type="match status" value="1"/>
</dbReference>
<dbReference type="InterPro" id="IPR007472">
    <property type="entry name" value="N-end_Aminoacyl_Trfase_C"/>
</dbReference>
<dbReference type="InterPro" id="IPR030700">
    <property type="entry name" value="N-end_Aminoacyl_Trfase"/>
</dbReference>
<dbReference type="EMBL" id="GL945477">
    <property type="protein sequence ID" value="EGO01819.1"/>
    <property type="molecule type" value="Genomic_DNA"/>
</dbReference>
<dbReference type="PANTHER" id="PTHR21367:SF1">
    <property type="entry name" value="ARGINYL-TRNA--PROTEIN TRANSFERASE 1"/>
    <property type="match status" value="1"/>
</dbReference>
<dbReference type="GO" id="GO:0005737">
    <property type="term" value="C:cytoplasm"/>
    <property type="evidence" value="ECO:0007669"/>
    <property type="project" value="TreeGrafter"/>
</dbReference>
<evidence type="ECO:0000259" key="1">
    <source>
        <dbReference type="Pfam" id="PF04377"/>
    </source>
</evidence>
<name>F8PNU2_SERL3</name>
<dbReference type="InParanoid" id="F8PNU2"/>
<organism evidence="3">
    <name type="scientific">Serpula lacrymans var. lacrymans (strain S7.3)</name>
    <name type="common">Dry rot fungus</name>
    <dbReference type="NCBI Taxonomy" id="936435"/>
    <lineage>
        <taxon>Eukaryota</taxon>
        <taxon>Fungi</taxon>
        <taxon>Dikarya</taxon>
        <taxon>Basidiomycota</taxon>
        <taxon>Agaricomycotina</taxon>
        <taxon>Agaricomycetes</taxon>
        <taxon>Agaricomycetidae</taxon>
        <taxon>Boletales</taxon>
        <taxon>Coniophorineae</taxon>
        <taxon>Serpulaceae</taxon>
        <taxon>Serpula</taxon>
    </lineage>
</organism>
<accession>F8PNU2</accession>
<dbReference type="PANTHER" id="PTHR21367">
    <property type="entry name" value="ARGININE-TRNA-PROTEIN TRANSFERASE 1"/>
    <property type="match status" value="1"/>
</dbReference>
<dbReference type="Proteomes" id="UP000008063">
    <property type="component" value="Unassembled WGS sequence"/>
</dbReference>
<dbReference type="STRING" id="936435.F8PNU2"/>
<dbReference type="OrthoDB" id="74183at2759"/>
<keyword evidence="3" id="KW-1185">Reference proteome</keyword>
<dbReference type="AlphaFoldDB" id="F8PNU2"/>
<sequence>MTQQYVNAWHLVRKLKRQGLISLGTQITNNLNHQQNNCPSPFKVQYTPPKIVSSQLNAQLINLRQVCLDQSSSKTLSYGLQVKLEPASYSDEKYALYRRYQSQIHQDPDSSSTGFKNFLVQSPLVPEPIPYADSSNVPRHLPRDYGSYHQLYRLDDELIAVGVIDILPFCVSSVYFFYDAKWEKYSLGKLSAMREASLIQEMHAAGAQTMDSLYMGFYIHSCPKMRYKGEYSPSYLADPEEFTWYPLNSCISKLEQYRYATFRYPEHSLEGSGDPGEGPATAIPNQSLSDVKVVNSIEEGVVYVIPVIASDHWKNGLLRNEFTSCIRALGVDLAKEITFYA</sequence>
<evidence type="ECO:0000313" key="2">
    <source>
        <dbReference type="EMBL" id="EGO01819.1"/>
    </source>
</evidence>
<feature type="domain" description="N-end rule aminoacyl transferase C-terminal" evidence="1">
    <location>
        <begin position="92"/>
        <end position="237"/>
    </location>
</feature>
<dbReference type="eggNOG" id="KOG1193">
    <property type="taxonomic scope" value="Eukaryota"/>
</dbReference>
<dbReference type="OMA" id="NLRTSCC"/>
<proteinExistence type="predicted"/>
<reference evidence="3" key="1">
    <citation type="journal article" date="2011" name="Science">
        <title>The plant cell wall-decomposing machinery underlies the functional diversity of forest fungi.</title>
        <authorList>
            <person name="Eastwood D.C."/>
            <person name="Floudas D."/>
            <person name="Binder M."/>
            <person name="Majcherczyk A."/>
            <person name="Schneider P."/>
            <person name="Aerts A."/>
            <person name="Asiegbu F.O."/>
            <person name="Baker S.E."/>
            <person name="Barry K."/>
            <person name="Bendiksby M."/>
            <person name="Blumentritt M."/>
            <person name="Coutinho P.M."/>
            <person name="Cullen D."/>
            <person name="de Vries R.P."/>
            <person name="Gathman A."/>
            <person name="Goodell B."/>
            <person name="Henrissat B."/>
            <person name="Ihrmark K."/>
            <person name="Kauserud H."/>
            <person name="Kohler A."/>
            <person name="LaButti K."/>
            <person name="Lapidus A."/>
            <person name="Lavin J.L."/>
            <person name="Lee Y.-H."/>
            <person name="Lindquist E."/>
            <person name="Lilly W."/>
            <person name="Lucas S."/>
            <person name="Morin E."/>
            <person name="Murat C."/>
            <person name="Oguiza J.A."/>
            <person name="Park J."/>
            <person name="Pisabarro A.G."/>
            <person name="Riley R."/>
            <person name="Rosling A."/>
            <person name="Salamov A."/>
            <person name="Schmidt O."/>
            <person name="Schmutz J."/>
            <person name="Skrede I."/>
            <person name="Stenlid J."/>
            <person name="Wiebenga A."/>
            <person name="Xie X."/>
            <person name="Kuees U."/>
            <person name="Hibbett D.S."/>
            <person name="Hoffmeister D."/>
            <person name="Hoegberg N."/>
            <person name="Martin F."/>
            <person name="Grigoriev I.V."/>
            <person name="Watkinson S.C."/>
        </authorList>
    </citation>
    <scope>NUCLEOTIDE SEQUENCE [LARGE SCALE GENOMIC DNA]</scope>
    <source>
        <strain evidence="3">strain S7.3</strain>
    </source>
</reference>